<dbReference type="EMBL" id="CAADFM010000152">
    <property type="protein sequence ID" value="VFK16677.1"/>
    <property type="molecule type" value="Genomic_DNA"/>
</dbReference>
<accession>A0A450WI15</accession>
<protein>
    <submittedName>
        <fullName evidence="2">Uncharacterized protein</fullName>
    </submittedName>
</protein>
<sequence length="83" mass="9690">MPDGKILLKTEYRLLARPRRPHYSTGYTSFIHPDEIRTRERFRTKPCLQGIRFDSSRSVSEPKGERVIDSDNDDINADLNENP</sequence>
<evidence type="ECO:0000313" key="2">
    <source>
        <dbReference type="EMBL" id="VFK16677.1"/>
    </source>
</evidence>
<gene>
    <name evidence="2" type="ORF">BECKLPF1236A_GA0070988_101527</name>
    <name evidence="3" type="ORF">BECKLPF1236C_GA0070990_101674</name>
</gene>
<reference evidence="2" key="1">
    <citation type="submission" date="2019-02" db="EMBL/GenBank/DDBJ databases">
        <authorList>
            <person name="Gruber-Vodicka R. H."/>
            <person name="Seah K. B. B."/>
        </authorList>
    </citation>
    <scope>NUCLEOTIDE SEQUENCE</scope>
    <source>
        <strain evidence="2">BECK_S312</strain>
        <strain evidence="3">BECK_S426</strain>
    </source>
</reference>
<proteinExistence type="predicted"/>
<evidence type="ECO:0000313" key="3">
    <source>
        <dbReference type="EMBL" id="VFK32466.1"/>
    </source>
</evidence>
<dbReference type="AlphaFoldDB" id="A0A450WI15"/>
<name>A0A450WI15_9GAMM</name>
<feature type="region of interest" description="Disordered" evidence="1">
    <location>
        <begin position="53"/>
        <end position="83"/>
    </location>
</feature>
<feature type="compositionally biased region" description="Basic and acidic residues" evidence="1">
    <location>
        <begin position="60"/>
        <end position="69"/>
    </location>
</feature>
<dbReference type="EMBL" id="CAADFP010000167">
    <property type="protein sequence ID" value="VFK32466.1"/>
    <property type="molecule type" value="Genomic_DNA"/>
</dbReference>
<organism evidence="2">
    <name type="scientific">Candidatus Kentrum sp. LPFa</name>
    <dbReference type="NCBI Taxonomy" id="2126335"/>
    <lineage>
        <taxon>Bacteria</taxon>
        <taxon>Pseudomonadati</taxon>
        <taxon>Pseudomonadota</taxon>
        <taxon>Gammaproteobacteria</taxon>
        <taxon>Candidatus Kentrum</taxon>
    </lineage>
</organism>
<evidence type="ECO:0000256" key="1">
    <source>
        <dbReference type="SAM" id="MobiDB-lite"/>
    </source>
</evidence>